<feature type="non-terminal residue" evidence="2">
    <location>
        <position position="274"/>
    </location>
</feature>
<feature type="region of interest" description="Disordered" evidence="1">
    <location>
        <begin position="137"/>
        <end position="185"/>
    </location>
</feature>
<protein>
    <submittedName>
        <fullName evidence="2">Uncharacterized protein</fullName>
    </submittedName>
</protein>
<gene>
    <name evidence="2" type="ORF">IWQ62_003609</name>
</gene>
<dbReference type="EMBL" id="JANBPY010001001">
    <property type="protein sequence ID" value="KAJ1962204.1"/>
    <property type="molecule type" value="Genomic_DNA"/>
</dbReference>
<dbReference type="Proteomes" id="UP001150925">
    <property type="component" value="Unassembled WGS sequence"/>
</dbReference>
<dbReference type="AlphaFoldDB" id="A0A9W8AP22"/>
<organism evidence="2 3">
    <name type="scientific">Dispira parvispora</name>
    <dbReference type="NCBI Taxonomy" id="1520584"/>
    <lineage>
        <taxon>Eukaryota</taxon>
        <taxon>Fungi</taxon>
        <taxon>Fungi incertae sedis</taxon>
        <taxon>Zoopagomycota</taxon>
        <taxon>Kickxellomycotina</taxon>
        <taxon>Dimargaritomycetes</taxon>
        <taxon>Dimargaritales</taxon>
        <taxon>Dimargaritaceae</taxon>
        <taxon>Dispira</taxon>
    </lineage>
</organism>
<evidence type="ECO:0000313" key="3">
    <source>
        <dbReference type="Proteomes" id="UP001150925"/>
    </source>
</evidence>
<keyword evidence="3" id="KW-1185">Reference proteome</keyword>
<accession>A0A9W8AP22</accession>
<feature type="compositionally biased region" description="Polar residues" evidence="1">
    <location>
        <begin position="32"/>
        <end position="43"/>
    </location>
</feature>
<evidence type="ECO:0000256" key="1">
    <source>
        <dbReference type="SAM" id="MobiDB-lite"/>
    </source>
</evidence>
<evidence type="ECO:0000313" key="2">
    <source>
        <dbReference type="EMBL" id="KAJ1962204.1"/>
    </source>
</evidence>
<proteinExistence type="predicted"/>
<comment type="caution">
    <text evidence="2">The sequence shown here is derived from an EMBL/GenBank/DDBJ whole genome shotgun (WGS) entry which is preliminary data.</text>
</comment>
<feature type="compositionally biased region" description="Low complexity" evidence="1">
    <location>
        <begin position="11"/>
        <end position="25"/>
    </location>
</feature>
<reference evidence="2" key="1">
    <citation type="submission" date="2022-07" db="EMBL/GenBank/DDBJ databases">
        <title>Phylogenomic reconstructions and comparative analyses of Kickxellomycotina fungi.</title>
        <authorList>
            <person name="Reynolds N.K."/>
            <person name="Stajich J.E."/>
            <person name="Barry K."/>
            <person name="Grigoriev I.V."/>
            <person name="Crous P."/>
            <person name="Smith M.E."/>
        </authorList>
    </citation>
    <scope>NUCLEOTIDE SEQUENCE</scope>
    <source>
        <strain evidence="2">RSA 1196</strain>
    </source>
</reference>
<sequence length="274" mass="30519">MRKRRTSVPDTHTSSAASLSANATSRKPRAGSTIQLPTRSQRSLDIPKRASSPGGGVLPGSRGRRLTPLYESTGDYFSSLGVSPTSQHLHRPSRYIPEGLGAGDVGSNGDHYFSTRELGSTLPQRIRSDVALNLDGGYYPVQPEDTPLSRVPSVRDLSEPPNQSLQFVLNDPPEQNRRQGSFDQQSYHSRYTITSPEHSVHRITRRPSLFSLDPYLLTRRSLGESMNHPDNHHELPPEYQVEPPKEKWWKRIVKAIRAEATTVVNTLQEPGVPT</sequence>
<name>A0A9W8AP22_9FUNG</name>
<feature type="region of interest" description="Disordered" evidence="1">
    <location>
        <begin position="1"/>
        <end position="66"/>
    </location>
</feature>